<organism evidence="1 2">
    <name type="scientific">Vigna unguiculata</name>
    <name type="common">Cowpea</name>
    <dbReference type="NCBI Taxonomy" id="3917"/>
    <lineage>
        <taxon>Eukaryota</taxon>
        <taxon>Viridiplantae</taxon>
        <taxon>Streptophyta</taxon>
        <taxon>Embryophyta</taxon>
        <taxon>Tracheophyta</taxon>
        <taxon>Spermatophyta</taxon>
        <taxon>Magnoliopsida</taxon>
        <taxon>eudicotyledons</taxon>
        <taxon>Gunneridae</taxon>
        <taxon>Pentapetalae</taxon>
        <taxon>rosids</taxon>
        <taxon>fabids</taxon>
        <taxon>Fabales</taxon>
        <taxon>Fabaceae</taxon>
        <taxon>Papilionoideae</taxon>
        <taxon>50 kb inversion clade</taxon>
        <taxon>NPAAA clade</taxon>
        <taxon>indigoferoid/millettioid clade</taxon>
        <taxon>Phaseoleae</taxon>
        <taxon>Vigna</taxon>
    </lineage>
</organism>
<accession>A0A4D6KZF4</accession>
<dbReference type="EMBL" id="CP039346">
    <property type="protein sequence ID" value="QCD81977.1"/>
    <property type="molecule type" value="Genomic_DNA"/>
</dbReference>
<proteinExistence type="predicted"/>
<gene>
    <name evidence="1" type="ORF">DEO72_LG2g2309</name>
</gene>
<dbReference type="Proteomes" id="UP000501690">
    <property type="component" value="Linkage Group LG2"/>
</dbReference>
<sequence length="54" mass="6014">MPPGEPYADRQAMLCGNPGGCGAVVRREKGRRWNTLVCEIRIEGQSEIEIVDVR</sequence>
<dbReference type="AlphaFoldDB" id="A0A4D6KZF4"/>
<reference evidence="1 2" key="1">
    <citation type="submission" date="2019-04" db="EMBL/GenBank/DDBJ databases">
        <title>An improved genome assembly and genetic linkage map for asparagus bean, Vigna unguiculata ssp. sesquipedialis.</title>
        <authorList>
            <person name="Xia Q."/>
            <person name="Zhang R."/>
            <person name="Dong Y."/>
        </authorList>
    </citation>
    <scope>NUCLEOTIDE SEQUENCE [LARGE SCALE GENOMIC DNA]</scope>
    <source>
        <tissue evidence="1">Leaf</tissue>
    </source>
</reference>
<name>A0A4D6KZF4_VIGUN</name>
<protein>
    <submittedName>
        <fullName evidence="1">Uncharacterized protein</fullName>
    </submittedName>
</protein>
<evidence type="ECO:0000313" key="2">
    <source>
        <dbReference type="Proteomes" id="UP000501690"/>
    </source>
</evidence>
<evidence type="ECO:0000313" key="1">
    <source>
        <dbReference type="EMBL" id="QCD81977.1"/>
    </source>
</evidence>
<keyword evidence="2" id="KW-1185">Reference proteome</keyword>